<feature type="region of interest" description="Disordered" evidence="1">
    <location>
        <begin position="214"/>
        <end position="315"/>
    </location>
</feature>
<dbReference type="Gene3D" id="3.40.50.300">
    <property type="entry name" value="P-loop containing nucleotide triphosphate hydrolases"/>
    <property type="match status" value="2"/>
</dbReference>
<dbReference type="SUPFAM" id="SSF52540">
    <property type="entry name" value="P-loop containing nucleoside triphosphate hydrolases"/>
    <property type="match status" value="1"/>
</dbReference>
<dbReference type="PANTHER" id="PTHR42957:SF1">
    <property type="entry name" value="HELICASE MJ1565-RELATED"/>
    <property type="match status" value="1"/>
</dbReference>
<evidence type="ECO:0000313" key="2">
    <source>
        <dbReference type="EMBL" id="CAH9057268.1"/>
    </source>
</evidence>
<feature type="compositionally biased region" description="Low complexity" evidence="1">
    <location>
        <begin position="242"/>
        <end position="262"/>
    </location>
</feature>
<reference evidence="2" key="1">
    <citation type="submission" date="2022-07" db="EMBL/GenBank/DDBJ databases">
        <authorList>
            <person name="Criscuolo A."/>
        </authorList>
    </citation>
    <scope>NUCLEOTIDE SEQUENCE</scope>
    <source>
        <strain evidence="2">CIP103197</strain>
    </source>
</reference>
<sequence length="1001" mass="111526">MARIKKSLVELLKANSVDGKVQVPAIEEPFLLAEHEFSLYHIKEVTFDEELPRKEAFENVLNSLNIEGILFLYLLIGDGESVKFLFGIAKDKRYKGDLLLDVDDIGESILKPSLEGNFRGSIVKKLDKYERKQVKSDVDAFSKVSKLEGVPSVHEDNEQFQGVDRLVDIMSGDKFCLAVLADPLSLAEVNELEGQLHEIYDKLLPLSKKSIQDGTNKAKTEGASEGSSTTKTTSENDGKSITTNTGKSVSTTKGTTDSGSNKQTSKSYAETDHNLHISGSESTTKGTSESTATGSNRGTNTSEQTGSSSSESREFSDKTLQDWVNYIDEVLLKRIQIGKNKGLYLSNIYLLSNSEASVLKLGNTAKSIFSGEEANKSPLQLKKLTVKNEISTLKNFQLPALQAVSADAAKSDNNIHQLNLLLSKNPFNRYLCNWLSTNELSVVAGLPQKEVVGLTLKEEVEFGLNMTQQASVENKLFLGNLVKSGLKQRTEVSIDKRDLDKHTFIAGVTGSGKTTTCHRLLHSAQMPFLVIEPAKTEYRVLTKKDNSILIFTLGNDNVAPFRLNPFEFFPHENITSRVDMIKASIESAFDMEAAIPQLIEAAIYRCYEAKGWNIANSKNSYYENPFAPGVYAFPTLAELIDMTEVVVNDQGFDDRLKQDYVGSIKARLQGLLIGSKGQMLNTPRSINFKDLAKRNVILELEEIRNPSEKSLIMGFVLANLNEAIRANYEEYRKRGEKFRHITLIEEAHRLLSKFEVGDSSNKKQGVETFSDMLAEVRKYGESLIIVDQIPNKLTPEVLKNTNTKIIHKLFAQDDKEAVGNTMALTDEQKGFLSNLEPGRVILSSSGTTKPLQVQVKEFVSTTEETDVDPDNIRKIALQYYADNYKSGLIKGLELLESPPSGDVIEDILQGNPLLAWVETLKKRKSNKALHNYIQSYGVEFMHQYILASCYKPLAESKENKRELDFRSNCLGHYLSEVKLNPDIAFTLEQKNALSTNKSINV</sequence>
<dbReference type="InterPro" id="IPR027417">
    <property type="entry name" value="P-loop_NTPase"/>
</dbReference>
<protein>
    <recommendedName>
        <fullName evidence="4">Helicase HerA central domain-containing protein</fullName>
    </recommendedName>
</protein>
<proteinExistence type="predicted"/>
<feature type="compositionally biased region" description="Low complexity" evidence="1">
    <location>
        <begin position="278"/>
        <end position="310"/>
    </location>
</feature>
<evidence type="ECO:0000313" key="3">
    <source>
        <dbReference type="Proteomes" id="UP001152447"/>
    </source>
</evidence>
<dbReference type="PANTHER" id="PTHR42957">
    <property type="entry name" value="HELICASE MJ1565-RELATED"/>
    <property type="match status" value="1"/>
</dbReference>
<dbReference type="AlphaFoldDB" id="A0A9W4QXD4"/>
<keyword evidence="3" id="KW-1185">Reference proteome</keyword>
<name>A0A9W4QXD4_PSEHA</name>
<accession>A0A9W4QXD4</accession>
<feature type="compositionally biased region" description="Low complexity" evidence="1">
    <location>
        <begin position="223"/>
        <end position="235"/>
    </location>
</feature>
<evidence type="ECO:0000256" key="1">
    <source>
        <dbReference type="SAM" id="MobiDB-lite"/>
    </source>
</evidence>
<gene>
    <name evidence="2" type="ORF">PSEHALCIP103_01622</name>
</gene>
<dbReference type="EMBL" id="CAMAPB010000019">
    <property type="protein sequence ID" value="CAH9057268.1"/>
    <property type="molecule type" value="Genomic_DNA"/>
</dbReference>
<organism evidence="2 3">
    <name type="scientific">Pseudoalteromonas haloplanktis</name>
    <name type="common">Alteromonas haloplanktis</name>
    <dbReference type="NCBI Taxonomy" id="228"/>
    <lineage>
        <taxon>Bacteria</taxon>
        <taxon>Pseudomonadati</taxon>
        <taxon>Pseudomonadota</taxon>
        <taxon>Gammaproteobacteria</taxon>
        <taxon>Alteromonadales</taxon>
        <taxon>Pseudoalteromonadaceae</taxon>
        <taxon>Pseudoalteromonas</taxon>
    </lineage>
</organism>
<comment type="caution">
    <text evidence="2">The sequence shown here is derived from an EMBL/GenBank/DDBJ whole genome shotgun (WGS) entry which is preliminary data.</text>
</comment>
<dbReference type="InterPro" id="IPR008571">
    <property type="entry name" value="HerA-like"/>
</dbReference>
<dbReference type="Proteomes" id="UP001152447">
    <property type="component" value="Unassembled WGS sequence"/>
</dbReference>
<evidence type="ECO:0008006" key="4">
    <source>
        <dbReference type="Google" id="ProtNLM"/>
    </source>
</evidence>
<dbReference type="RefSeq" id="WP_262976574.1">
    <property type="nucleotide sequence ID" value="NZ_CAMAPB010000019.1"/>
</dbReference>